<sequence>MYTKFQCSERHSYEMSGMLEDGVSFLEKFICIIFSSPRSCCFFCVCGFRSTII</sequence>
<gene>
    <name evidence="1" type="ORF">PAHAL_4G019900</name>
</gene>
<name>A0A2T8JBG6_9POAL</name>
<dbReference type="Gramene" id="PVH47264">
    <property type="protein sequence ID" value="PVH47264"/>
    <property type="gene ID" value="PAHAL_4G019900"/>
</dbReference>
<protein>
    <submittedName>
        <fullName evidence="1">Uncharacterized protein</fullName>
    </submittedName>
</protein>
<reference evidence="1" key="1">
    <citation type="submission" date="2018-04" db="EMBL/GenBank/DDBJ databases">
        <title>WGS assembly of Panicum hallii.</title>
        <authorList>
            <person name="Lovell J."/>
            <person name="Jenkins J."/>
            <person name="Lowry D."/>
            <person name="Mamidi S."/>
            <person name="Sreedasyam A."/>
            <person name="Weng X."/>
            <person name="Barry K."/>
            <person name="Bonette J."/>
            <person name="Campitelli B."/>
            <person name="Daum C."/>
            <person name="Gordon S."/>
            <person name="Gould B."/>
            <person name="Lipzen A."/>
            <person name="Macqueen A."/>
            <person name="Palacio-Mejia J."/>
            <person name="Plott C."/>
            <person name="Shakirov E."/>
            <person name="Shu S."/>
            <person name="Yoshinaga Y."/>
            <person name="Zane M."/>
            <person name="Rokhsar D."/>
            <person name="Grimwood J."/>
            <person name="Schmutz J."/>
            <person name="Juenger T."/>
        </authorList>
    </citation>
    <scope>NUCLEOTIDE SEQUENCE [LARGE SCALE GENOMIC DNA]</scope>
    <source>
        <strain evidence="1">FIL2</strain>
    </source>
</reference>
<accession>A0A2T8JBG6</accession>
<dbReference type="EMBL" id="CM008049">
    <property type="protein sequence ID" value="PVH47264.1"/>
    <property type="molecule type" value="Genomic_DNA"/>
</dbReference>
<proteinExistence type="predicted"/>
<organism evidence="1">
    <name type="scientific">Panicum hallii</name>
    <dbReference type="NCBI Taxonomy" id="206008"/>
    <lineage>
        <taxon>Eukaryota</taxon>
        <taxon>Viridiplantae</taxon>
        <taxon>Streptophyta</taxon>
        <taxon>Embryophyta</taxon>
        <taxon>Tracheophyta</taxon>
        <taxon>Spermatophyta</taxon>
        <taxon>Magnoliopsida</taxon>
        <taxon>Liliopsida</taxon>
        <taxon>Poales</taxon>
        <taxon>Poaceae</taxon>
        <taxon>PACMAD clade</taxon>
        <taxon>Panicoideae</taxon>
        <taxon>Panicodae</taxon>
        <taxon>Paniceae</taxon>
        <taxon>Panicinae</taxon>
        <taxon>Panicum</taxon>
        <taxon>Panicum sect. Panicum</taxon>
    </lineage>
</organism>
<dbReference type="AlphaFoldDB" id="A0A2T8JBG6"/>
<dbReference type="Proteomes" id="UP000243499">
    <property type="component" value="Chromosome 4"/>
</dbReference>
<evidence type="ECO:0000313" key="1">
    <source>
        <dbReference type="EMBL" id="PVH47264.1"/>
    </source>
</evidence>